<keyword evidence="2" id="KW-0812">Transmembrane</keyword>
<dbReference type="InterPro" id="IPR021013">
    <property type="entry name" value="ATPase_Vma12"/>
</dbReference>
<accession>A0AAN8W9L2</accession>
<dbReference type="Proteomes" id="UP001370490">
    <property type="component" value="Unassembled WGS sequence"/>
</dbReference>
<sequence>SIDQNFSLSLCETCSLCYKPLRSLYFVSSPSTRPDLIRLLVGSNFVFNSSKHHEKVIENFGYSNCLIENVCDIGFGFVVWSEELKVRLRKLVETAERREYEDLKDIIPRKEVAAPFSSYKYQIRFGPSFNVGLLNFPGLMSSLTPAGLHVAVTMFSDYLVGYAAFRAWFNHNPA</sequence>
<dbReference type="PANTHER" id="PTHR31394:SF1">
    <property type="entry name" value="TRANSMEMBRANE PROTEIN 199"/>
    <property type="match status" value="1"/>
</dbReference>
<keyword evidence="7" id="KW-1185">Reference proteome</keyword>
<keyword evidence="5" id="KW-0472">Membrane</keyword>
<keyword evidence="3" id="KW-0256">Endoplasmic reticulum</keyword>
<comment type="caution">
    <text evidence="6">The sequence shown here is derived from an EMBL/GenBank/DDBJ whole genome shotgun (WGS) entry which is preliminary data.</text>
</comment>
<protein>
    <submittedName>
        <fullName evidence="6">Uncharacterized protein</fullName>
    </submittedName>
</protein>
<organism evidence="6 7">
    <name type="scientific">Dillenia turbinata</name>
    <dbReference type="NCBI Taxonomy" id="194707"/>
    <lineage>
        <taxon>Eukaryota</taxon>
        <taxon>Viridiplantae</taxon>
        <taxon>Streptophyta</taxon>
        <taxon>Embryophyta</taxon>
        <taxon>Tracheophyta</taxon>
        <taxon>Spermatophyta</taxon>
        <taxon>Magnoliopsida</taxon>
        <taxon>eudicotyledons</taxon>
        <taxon>Gunneridae</taxon>
        <taxon>Pentapetalae</taxon>
        <taxon>Dilleniales</taxon>
        <taxon>Dilleniaceae</taxon>
        <taxon>Dillenia</taxon>
    </lineage>
</organism>
<evidence type="ECO:0000256" key="2">
    <source>
        <dbReference type="ARBA" id="ARBA00022692"/>
    </source>
</evidence>
<evidence type="ECO:0000256" key="1">
    <source>
        <dbReference type="ARBA" id="ARBA00004477"/>
    </source>
</evidence>
<feature type="non-terminal residue" evidence="6">
    <location>
        <position position="174"/>
    </location>
</feature>
<evidence type="ECO:0000256" key="4">
    <source>
        <dbReference type="ARBA" id="ARBA00022989"/>
    </source>
</evidence>
<name>A0AAN8W9L2_9MAGN</name>
<feature type="non-terminal residue" evidence="6">
    <location>
        <position position="1"/>
    </location>
</feature>
<gene>
    <name evidence="6" type="ORF">RJ641_025329</name>
</gene>
<evidence type="ECO:0000313" key="6">
    <source>
        <dbReference type="EMBL" id="KAK6944227.1"/>
    </source>
</evidence>
<keyword evidence="4" id="KW-1133">Transmembrane helix</keyword>
<proteinExistence type="predicted"/>
<dbReference type="EMBL" id="JBAMMX010000003">
    <property type="protein sequence ID" value="KAK6944227.1"/>
    <property type="molecule type" value="Genomic_DNA"/>
</dbReference>
<comment type="subcellular location">
    <subcellularLocation>
        <location evidence="1">Endoplasmic reticulum membrane</location>
        <topology evidence="1">Multi-pass membrane protein</topology>
    </subcellularLocation>
</comment>
<evidence type="ECO:0000256" key="3">
    <source>
        <dbReference type="ARBA" id="ARBA00022824"/>
    </source>
</evidence>
<dbReference type="PANTHER" id="PTHR31394">
    <property type="entry name" value="TRANSMEMBRANE PROTEIN 199"/>
    <property type="match status" value="1"/>
</dbReference>
<dbReference type="AlphaFoldDB" id="A0AAN8W9L2"/>
<evidence type="ECO:0000313" key="7">
    <source>
        <dbReference type="Proteomes" id="UP001370490"/>
    </source>
</evidence>
<evidence type="ECO:0000256" key="5">
    <source>
        <dbReference type="ARBA" id="ARBA00023136"/>
    </source>
</evidence>
<reference evidence="6 7" key="1">
    <citation type="submission" date="2023-12" db="EMBL/GenBank/DDBJ databases">
        <title>A high-quality genome assembly for Dillenia turbinata (Dilleniales).</title>
        <authorList>
            <person name="Chanderbali A."/>
        </authorList>
    </citation>
    <scope>NUCLEOTIDE SEQUENCE [LARGE SCALE GENOMIC DNA]</scope>
    <source>
        <strain evidence="6">LSX21</strain>
        <tissue evidence="6">Leaf</tissue>
    </source>
</reference>
<dbReference type="GO" id="GO:0070072">
    <property type="term" value="P:vacuolar proton-transporting V-type ATPase complex assembly"/>
    <property type="evidence" value="ECO:0007669"/>
    <property type="project" value="InterPro"/>
</dbReference>
<dbReference type="GO" id="GO:0005789">
    <property type="term" value="C:endoplasmic reticulum membrane"/>
    <property type="evidence" value="ECO:0007669"/>
    <property type="project" value="UniProtKB-SubCell"/>
</dbReference>